<evidence type="ECO:0000313" key="2">
    <source>
        <dbReference type="Proteomes" id="UP000316999"/>
    </source>
</evidence>
<dbReference type="Proteomes" id="UP000316999">
    <property type="component" value="Segment"/>
</dbReference>
<name>A0A514A0J6_9CAUD</name>
<proteinExistence type="predicted"/>
<keyword evidence="2" id="KW-1185">Reference proteome</keyword>
<protein>
    <submittedName>
        <fullName evidence="1">Uncharacterized protein</fullName>
    </submittedName>
</protein>
<evidence type="ECO:0000313" key="1">
    <source>
        <dbReference type="EMBL" id="QDH46752.1"/>
    </source>
</evidence>
<sequence>MFYHLPLGGDLFGSRLIIGGSSSQAASVVIFFGLHGSHVLVQIQGFHEFGHTGIDQGRLVVLLHGSALSTGQNGLEVVIKGGQPLFSQIGTELLDQRLFVELGRNDLVLFGLFVPCPDIALIFGQESLQRLFLFSQGFRIGLVFFAECLFPLVVGKRGGFLEQQHDGGTVASGHVLDQVGGQGNVAVLDGMSQTFQRNLSDHGLGDLFMLADFHDTGFDFSGGHLRLQSDSGHLVFLLNLMADGFTL</sequence>
<gene>
    <name evidence="1" type="ORF">LAh8_58</name>
</gene>
<reference evidence="1 2" key="1">
    <citation type="submission" date="2019-04" db="EMBL/GenBank/DDBJ databases">
        <title>Novel bacteriophages capable of disrupting biofilms from clinical strains of Aeromonas hydrophila with intrinsic antibiotic resistance.</title>
        <authorList>
            <person name="Kabwe M."/>
            <person name="Brown T.L."/>
            <person name="Speirs L."/>
            <person name="Ku H."/>
            <person name="Leach M."/>
            <person name="Chan H.T."/>
            <person name="Petrovski S."/>
            <person name="Lock P."/>
            <person name="Tucci J."/>
        </authorList>
    </citation>
    <scope>NUCLEOTIDE SEQUENCE [LARGE SCALE GENOMIC DNA]</scope>
</reference>
<accession>A0A514A0J6</accession>
<organism evidence="1 2">
    <name type="scientific">Aeromonas phage LAh_8</name>
    <dbReference type="NCBI Taxonomy" id="2591032"/>
    <lineage>
        <taxon>Viruses</taxon>
        <taxon>Duplodnaviria</taxon>
        <taxon>Heunggongvirae</taxon>
        <taxon>Uroviricota</taxon>
        <taxon>Caudoviricetes</taxon>
        <taxon>Grimontviridae</taxon>
        <taxon>Lahexavirus</taxon>
        <taxon>Lahexavirus LAh8</taxon>
    </lineage>
</organism>
<dbReference type="EMBL" id="MK838114">
    <property type="protein sequence ID" value="QDH46752.1"/>
    <property type="molecule type" value="Genomic_DNA"/>
</dbReference>